<dbReference type="InterPro" id="IPR006103">
    <property type="entry name" value="Glyco_hydro_2_cat"/>
</dbReference>
<dbReference type="Proteomes" id="UP000318995">
    <property type="component" value="Unassembled WGS sequence"/>
</dbReference>
<protein>
    <submittedName>
        <fullName evidence="8">Beta-galactosidase</fullName>
        <ecNumber evidence="8">3.2.1.23</ecNumber>
    </submittedName>
</protein>
<comment type="caution">
    <text evidence="8">The sequence shown here is derived from an EMBL/GenBank/DDBJ whole genome shotgun (WGS) entry which is preliminary data.</text>
</comment>
<keyword evidence="2 8" id="KW-0378">Hydrolase</keyword>
<comment type="similarity">
    <text evidence="1">Belongs to the glycosyl hydrolase 2 family.</text>
</comment>
<feature type="domain" description="Glycoside hydrolase family 2 immunoglobulin-like beta-sandwich" evidence="5">
    <location>
        <begin position="385"/>
        <end position="479"/>
    </location>
</feature>
<dbReference type="GO" id="GO:0004565">
    <property type="term" value="F:beta-galactosidase activity"/>
    <property type="evidence" value="ECO:0007669"/>
    <property type="project" value="UniProtKB-EC"/>
</dbReference>
<dbReference type="Gene3D" id="2.60.120.260">
    <property type="entry name" value="Galactose-binding domain-like"/>
    <property type="match status" value="2"/>
</dbReference>
<gene>
    <name evidence="8" type="primary">cbgA</name>
    <name evidence="8" type="ORF">Pla111_07710</name>
</gene>
<dbReference type="InterPro" id="IPR017853">
    <property type="entry name" value="GH"/>
</dbReference>
<dbReference type="Pfam" id="PF00703">
    <property type="entry name" value="Glyco_hydro_2"/>
    <property type="match status" value="1"/>
</dbReference>
<dbReference type="InterPro" id="IPR036156">
    <property type="entry name" value="Beta-gal/glucu_dom_sf"/>
</dbReference>
<organism evidence="8 9">
    <name type="scientific">Botrimarina hoheduenensis</name>
    <dbReference type="NCBI Taxonomy" id="2528000"/>
    <lineage>
        <taxon>Bacteria</taxon>
        <taxon>Pseudomonadati</taxon>
        <taxon>Planctomycetota</taxon>
        <taxon>Planctomycetia</taxon>
        <taxon>Pirellulales</taxon>
        <taxon>Lacipirellulaceae</taxon>
        <taxon>Botrimarina</taxon>
    </lineage>
</organism>
<dbReference type="Gene3D" id="3.20.20.80">
    <property type="entry name" value="Glycosidases"/>
    <property type="match status" value="1"/>
</dbReference>
<dbReference type="InterPro" id="IPR013783">
    <property type="entry name" value="Ig-like_fold"/>
</dbReference>
<dbReference type="InterPro" id="IPR051913">
    <property type="entry name" value="GH2_Domain-Containing"/>
</dbReference>
<reference evidence="8 9" key="1">
    <citation type="submission" date="2019-02" db="EMBL/GenBank/DDBJ databases">
        <title>Deep-cultivation of Planctomycetes and their phenomic and genomic characterization uncovers novel biology.</title>
        <authorList>
            <person name="Wiegand S."/>
            <person name="Jogler M."/>
            <person name="Boedeker C."/>
            <person name="Pinto D."/>
            <person name="Vollmers J."/>
            <person name="Rivas-Marin E."/>
            <person name="Kohn T."/>
            <person name="Peeters S.H."/>
            <person name="Heuer A."/>
            <person name="Rast P."/>
            <person name="Oberbeckmann S."/>
            <person name="Bunk B."/>
            <person name="Jeske O."/>
            <person name="Meyerdierks A."/>
            <person name="Storesund J.E."/>
            <person name="Kallscheuer N."/>
            <person name="Luecker S."/>
            <person name="Lage O.M."/>
            <person name="Pohl T."/>
            <person name="Merkel B.J."/>
            <person name="Hornburger P."/>
            <person name="Mueller R.-W."/>
            <person name="Bruemmer F."/>
            <person name="Labrenz M."/>
            <person name="Spormann A.M."/>
            <person name="Op Den Camp H."/>
            <person name="Overmann J."/>
            <person name="Amann R."/>
            <person name="Jetten M.S.M."/>
            <person name="Mascher T."/>
            <person name="Medema M.H."/>
            <person name="Devos D.P."/>
            <person name="Kaster A.-K."/>
            <person name="Ovreas L."/>
            <person name="Rohde M."/>
            <person name="Galperin M.Y."/>
            <person name="Jogler C."/>
        </authorList>
    </citation>
    <scope>NUCLEOTIDE SEQUENCE [LARGE SCALE GENOMIC DNA]</scope>
    <source>
        <strain evidence="8 9">Pla111</strain>
    </source>
</reference>
<evidence type="ECO:0000259" key="6">
    <source>
        <dbReference type="Pfam" id="PF02836"/>
    </source>
</evidence>
<keyword evidence="4" id="KW-0732">Signal</keyword>
<evidence type="ECO:0000259" key="5">
    <source>
        <dbReference type="Pfam" id="PF00703"/>
    </source>
</evidence>
<accession>A0A5C5WG49</accession>
<dbReference type="AlphaFoldDB" id="A0A5C5WG49"/>
<evidence type="ECO:0000259" key="7">
    <source>
        <dbReference type="Pfam" id="PF02837"/>
    </source>
</evidence>
<dbReference type="SUPFAM" id="SSF51445">
    <property type="entry name" value="(Trans)glycosidases"/>
    <property type="match status" value="1"/>
</dbReference>
<dbReference type="InterPro" id="IPR008979">
    <property type="entry name" value="Galactose-bd-like_sf"/>
</dbReference>
<dbReference type="InterPro" id="IPR006104">
    <property type="entry name" value="Glyco_hydro_2_N"/>
</dbReference>
<feature type="domain" description="Glycoside hydrolase family 2 catalytic" evidence="6">
    <location>
        <begin position="522"/>
        <end position="647"/>
    </location>
</feature>
<dbReference type="Gene3D" id="2.60.40.10">
    <property type="entry name" value="Immunoglobulins"/>
    <property type="match status" value="1"/>
</dbReference>
<keyword evidence="9" id="KW-1185">Reference proteome</keyword>
<dbReference type="SUPFAM" id="SSF49785">
    <property type="entry name" value="Galactose-binding domain-like"/>
    <property type="match status" value="2"/>
</dbReference>
<dbReference type="Pfam" id="PF02837">
    <property type="entry name" value="Glyco_hydro_2_N"/>
    <property type="match status" value="1"/>
</dbReference>
<dbReference type="EMBL" id="SJPH01000001">
    <property type="protein sequence ID" value="TWT48993.1"/>
    <property type="molecule type" value="Genomic_DNA"/>
</dbReference>
<dbReference type="PANTHER" id="PTHR42732:SF2">
    <property type="entry name" value="BETA-MANNOSIDASE"/>
    <property type="match status" value="1"/>
</dbReference>
<dbReference type="GO" id="GO:0005975">
    <property type="term" value="P:carbohydrate metabolic process"/>
    <property type="evidence" value="ECO:0007669"/>
    <property type="project" value="InterPro"/>
</dbReference>
<dbReference type="Pfam" id="PF02836">
    <property type="entry name" value="Glyco_hydro_2_C"/>
    <property type="match status" value="1"/>
</dbReference>
<feature type="signal peptide" evidence="4">
    <location>
        <begin position="1"/>
        <end position="33"/>
    </location>
</feature>
<dbReference type="EC" id="3.2.1.23" evidence="8"/>
<evidence type="ECO:0000256" key="3">
    <source>
        <dbReference type="ARBA" id="ARBA00023295"/>
    </source>
</evidence>
<evidence type="ECO:0000313" key="8">
    <source>
        <dbReference type="EMBL" id="TWT48993.1"/>
    </source>
</evidence>
<name>A0A5C5WG49_9BACT</name>
<keyword evidence="3 8" id="KW-0326">Glycosidase</keyword>
<dbReference type="SUPFAM" id="SSF49303">
    <property type="entry name" value="beta-Galactosidase/glucuronidase domain"/>
    <property type="match status" value="1"/>
</dbReference>
<feature type="chain" id="PRO_5022913671" evidence="4">
    <location>
        <begin position="34"/>
        <end position="776"/>
    </location>
</feature>
<evidence type="ECO:0000313" key="9">
    <source>
        <dbReference type="Proteomes" id="UP000318995"/>
    </source>
</evidence>
<proteinExistence type="inferred from homology"/>
<feature type="domain" description="Glycosyl hydrolases family 2 sugar binding" evidence="7">
    <location>
        <begin position="280"/>
        <end position="379"/>
    </location>
</feature>
<sequence length="776" mass="87838" precursor="true">MNFRRTPRWFSPLVVNAAVLVRAINRHSTAAWAAICVLMVPSHADAVELVDHWRYVTEEPQSEWFGQSFDDSSWKEADAGLGNPSTPGARVGTTWYSDDIWMRKAYQLESGVKNPVLLIHHDDEAQVYLNGQLIAELEGYTTDYQLIRLDAKAAAALRKGTNTLAVHCQQSSRGQFIDAHLVSADSVPKLPRPSGDKKPFESELITEWGEKVTAENAWTEYPRPQLERDNWINLNGHWDYAVTSRDAEKPEAWDGKLLVPFALESKLGGVQRLLFKDEALWYRRAFRHAQKEASRTLLNFEAVDYRCEAFVNGVSVGTHQGGNTPFSFDVTEALQDGENELVVRIEDDTEAWQLRGKQVKQPEGIWYTQVSGIWQTVWLEDTGATYVEDLHLSTDAAKGEIRCVVDAAGGKKPSRVEVTVFDGDKKVANVANDGSKLTLVVPDAKLWSPSSPHLYTLEIVLSGDNGEVLDRVKSYAGIRTVGKQRDDEGHLRFTLNGEEIFHWGPLDQGWWPDGLLTPPSDEAMLYDIRFLKEAGFNMIRKHIKVEPRRYYYHCDRLGMLVWQDQVSGGASPSWTFLKPDPKDADWPDDQHQQFMDEFESMVDTLENHPSIVVWVPFNEAWGQHRTTEVGEWTVARDPSRLVNIASGGNFWPVGDVVDFHSYPAPKFPFDKRRYGDFVKVVGEFGGHGYAVKDHLWVNSGRNWGYGGLPKDRAEYKRRFVDSINRLAELRSKGIAAGVYTQTTDVEGEINGLMTYDRKVIKIPADELARIHESLED</sequence>
<evidence type="ECO:0000256" key="2">
    <source>
        <dbReference type="ARBA" id="ARBA00022801"/>
    </source>
</evidence>
<dbReference type="InterPro" id="IPR006102">
    <property type="entry name" value="Ig-like_GH2"/>
</dbReference>
<evidence type="ECO:0000256" key="1">
    <source>
        <dbReference type="ARBA" id="ARBA00007401"/>
    </source>
</evidence>
<dbReference type="PANTHER" id="PTHR42732">
    <property type="entry name" value="BETA-GALACTOSIDASE"/>
    <property type="match status" value="1"/>
</dbReference>
<evidence type="ECO:0000256" key="4">
    <source>
        <dbReference type="SAM" id="SignalP"/>
    </source>
</evidence>